<name>A0ABP2XDX8_9CHLA</name>
<gene>
    <name evidence="2" type="ORF">H359_0530</name>
</gene>
<evidence type="ECO:0000313" key="2">
    <source>
        <dbReference type="EMBL" id="EQM62682.1"/>
    </source>
</evidence>
<keyword evidence="1" id="KW-0812">Transmembrane</keyword>
<protein>
    <submittedName>
        <fullName evidence="2">Uncharacterized protein</fullName>
    </submittedName>
</protein>
<dbReference type="EMBL" id="APJW01000002">
    <property type="protein sequence ID" value="EQM62682.1"/>
    <property type="molecule type" value="Genomic_DNA"/>
</dbReference>
<keyword evidence="1" id="KW-1133">Transmembrane helix</keyword>
<sequence>MYSDCFGIYCYSPKNYKVKKDSVNINLKKGKISLAADFSFYLLLKIFLFALDFIVKIIKTR</sequence>
<feature type="transmembrane region" description="Helical" evidence="1">
    <location>
        <begin position="38"/>
        <end position="58"/>
    </location>
</feature>
<proteinExistence type="predicted"/>
<keyword evidence="1" id="KW-0472">Membrane</keyword>
<accession>A0ABP2XDX8</accession>
<reference evidence="2 3" key="1">
    <citation type="submission" date="2013-07" db="EMBL/GenBank/DDBJ databases">
        <title>Isolation of a new Chlamydia species from the feral Sacred Ibis (Threskiornis aethiopicus): Chlamydia ibidis.</title>
        <authorList>
            <person name="Vorimore F."/>
            <person name="Hsia R.-C."/>
            <person name="Huot-Creasy H."/>
            <person name="Bastian S."/>
            <person name="Deruyter L."/>
            <person name="Passet A."/>
            <person name="Sachse K."/>
            <person name="Bavoil P."/>
            <person name="Myers G."/>
            <person name="Laroucau K."/>
        </authorList>
    </citation>
    <scope>NUCLEOTIDE SEQUENCE [LARGE SCALE GENOMIC DNA]</scope>
    <source>
        <strain evidence="2 3">10-1398/6</strain>
    </source>
</reference>
<evidence type="ECO:0000256" key="1">
    <source>
        <dbReference type="SAM" id="Phobius"/>
    </source>
</evidence>
<organism evidence="2 3">
    <name type="scientific">Chlamydia ibidis 10-1398/6</name>
    <dbReference type="NCBI Taxonomy" id="1046581"/>
    <lineage>
        <taxon>Bacteria</taxon>
        <taxon>Pseudomonadati</taxon>
        <taxon>Chlamydiota</taxon>
        <taxon>Chlamydiia</taxon>
        <taxon>Chlamydiales</taxon>
        <taxon>Chlamydiaceae</taxon>
        <taxon>Chlamydia/Chlamydophila group</taxon>
        <taxon>Chlamydia</taxon>
    </lineage>
</organism>
<comment type="caution">
    <text evidence="2">The sequence shown here is derived from an EMBL/GenBank/DDBJ whole genome shotgun (WGS) entry which is preliminary data.</text>
</comment>
<dbReference type="Proteomes" id="UP000016064">
    <property type="component" value="Unassembled WGS sequence"/>
</dbReference>
<keyword evidence="3" id="KW-1185">Reference proteome</keyword>
<evidence type="ECO:0000313" key="3">
    <source>
        <dbReference type="Proteomes" id="UP000016064"/>
    </source>
</evidence>